<dbReference type="GO" id="GO:0016747">
    <property type="term" value="F:acyltransferase activity, transferring groups other than amino-acyl groups"/>
    <property type="evidence" value="ECO:0007669"/>
    <property type="project" value="InterPro"/>
</dbReference>
<evidence type="ECO:0000313" key="4">
    <source>
        <dbReference type="EMBL" id="TDK22497.1"/>
    </source>
</evidence>
<dbReference type="EMBL" id="SMTF01000013">
    <property type="protein sequence ID" value="TDK22497.1"/>
    <property type="molecule type" value="Genomic_DNA"/>
</dbReference>
<dbReference type="AlphaFoldDB" id="A0A4R5TLP4"/>
<dbReference type="InterPro" id="IPR057691">
    <property type="entry name" value="DUF7931"/>
</dbReference>
<dbReference type="CDD" id="cd04301">
    <property type="entry name" value="NAT_SF"/>
    <property type="match status" value="1"/>
</dbReference>
<dbReference type="SUPFAM" id="SSF55729">
    <property type="entry name" value="Acyl-CoA N-acyltransferases (Nat)"/>
    <property type="match status" value="1"/>
</dbReference>
<dbReference type="RefSeq" id="WP_133322989.1">
    <property type="nucleotide sequence ID" value="NZ_SMTF01000013.1"/>
</dbReference>
<accession>A0A4R5TLP4</accession>
<organism evidence="4 5">
    <name type="scientific">Luteimonas aestuarii</name>
    <dbReference type="NCBI Taxonomy" id="453837"/>
    <lineage>
        <taxon>Bacteria</taxon>
        <taxon>Pseudomonadati</taxon>
        <taxon>Pseudomonadota</taxon>
        <taxon>Gammaproteobacteria</taxon>
        <taxon>Lysobacterales</taxon>
        <taxon>Lysobacteraceae</taxon>
        <taxon>Luteimonas</taxon>
    </lineage>
</organism>
<name>A0A4R5TLP4_9GAMM</name>
<evidence type="ECO:0000256" key="1">
    <source>
        <dbReference type="ARBA" id="ARBA00022679"/>
    </source>
</evidence>
<dbReference type="PANTHER" id="PTHR43877:SF1">
    <property type="entry name" value="ACETYLTRANSFERASE"/>
    <property type="match status" value="1"/>
</dbReference>
<keyword evidence="1 4" id="KW-0808">Transferase</keyword>
<gene>
    <name evidence="4" type="ORF">E2F46_13625</name>
</gene>
<keyword evidence="2" id="KW-0012">Acyltransferase</keyword>
<dbReference type="Pfam" id="PF25559">
    <property type="entry name" value="DUF7931"/>
    <property type="match status" value="1"/>
</dbReference>
<dbReference type="Gene3D" id="3.40.630.30">
    <property type="match status" value="1"/>
</dbReference>
<feature type="domain" description="N-acetyltransferase" evidence="3">
    <location>
        <begin position="2"/>
        <end position="140"/>
    </location>
</feature>
<keyword evidence="5" id="KW-1185">Reference proteome</keyword>
<protein>
    <submittedName>
        <fullName evidence="4">GNAT family N-acetyltransferase</fullName>
    </submittedName>
</protein>
<evidence type="ECO:0000256" key="2">
    <source>
        <dbReference type="ARBA" id="ARBA00023315"/>
    </source>
</evidence>
<dbReference type="Pfam" id="PF13673">
    <property type="entry name" value="Acetyltransf_10"/>
    <property type="match status" value="1"/>
</dbReference>
<dbReference type="PANTHER" id="PTHR43877">
    <property type="entry name" value="AMINOALKYLPHOSPHONATE N-ACETYLTRANSFERASE-RELATED-RELATED"/>
    <property type="match status" value="1"/>
</dbReference>
<dbReference type="Proteomes" id="UP000294796">
    <property type="component" value="Unassembled WGS sequence"/>
</dbReference>
<dbReference type="InterPro" id="IPR050832">
    <property type="entry name" value="Bact_Acetyltransf"/>
</dbReference>
<dbReference type="InterPro" id="IPR000182">
    <property type="entry name" value="GNAT_dom"/>
</dbReference>
<dbReference type="OrthoDB" id="9796171at2"/>
<proteinExistence type="predicted"/>
<comment type="caution">
    <text evidence="4">The sequence shown here is derived from an EMBL/GenBank/DDBJ whole genome shotgun (WGS) entry which is preliminary data.</text>
</comment>
<reference evidence="4 5" key="1">
    <citation type="submission" date="2019-03" db="EMBL/GenBank/DDBJ databases">
        <title>Luteimonas zhaokaii sp.nov., isolated from the rectal contents of Plateau pika in Yushu, Qinghai Province, China.</title>
        <authorList>
            <person name="Zhang G."/>
        </authorList>
    </citation>
    <scope>NUCLEOTIDE SEQUENCE [LARGE SCALE GENOMIC DNA]</scope>
    <source>
        <strain evidence="4 5">B9</strain>
    </source>
</reference>
<sequence>MFRIRSADHAADFSALRSVREVVFVEEQQVPREIELDALDAQSRHVIAEDAEGRPIGTGRLTPERKIGRMAVLRGWRGRGVGAAMLHALLRQARGAGWESVCLHAQANAVAFYRRHGFAAVGERFMEAGIEHQAMRLRLDRPVAIEDREAAVALTVALVQDARRRLVIRSRELDPGLLDDGQVLEALRTFGTTGRGNEVHVLLHDAAAAQRAHAPLLVLAQRLPSVFALREVDDPVDRNDASACIASDAGGYYHRPLGQRFDGEAALAGAPRARQLLEAFDPVWQRSRPCSELRALGL</sequence>
<dbReference type="PROSITE" id="PS51186">
    <property type="entry name" value="GNAT"/>
    <property type="match status" value="1"/>
</dbReference>
<evidence type="ECO:0000259" key="3">
    <source>
        <dbReference type="PROSITE" id="PS51186"/>
    </source>
</evidence>
<dbReference type="InterPro" id="IPR016181">
    <property type="entry name" value="Acyl_CoA_acyltransferase"/>
</dbReference>
<evidence type="ECO:0000313" key="5">
    <source>
        <dbReference type="Proteomes" id="UP000294796"/>
    </source>
</evidence>